<dbReference type="Gene3D" id="3.90.550.10">
    <property type="entry name" value="Spore Coat Polysaccharide Biosynthesis Protein SpsA, Chain A"/>
    <property type="match status" value="1"/>
</dbReference>
<comment type="cofactor">
    <cofactor evidence="1">
        <name>Mg(2+)</name>
        <dbReference type="ChEBI" id="CHEBI:18420"/>
    </cofactor>
</comment>
<dbReference type="EC" id="2.4.1.266" evidence="6"/>
<keyword evidence="3" id="KW-0328">Glycosyltransferase</keyword>
<dbReference type="PANTHER" id="PTHR48090">
    <property type="entry name" value="UNDECAPRENYL-PHOSPHATE 4-DEOXY-4-FORMAMIDO-L-ARABINOSE TRANSFERASE-RELATED"/>
    <property type="match status" value="1"/>
</dbReference>
<dbReference type="PANTHER" id="PTHR48090:SF10">
    <property type="entry name" value="GLUCOSYL-3-PHOSPHOGLYCERATE SYNTHASE"/>
    <property type="match status" value="1"/>
</dbReference>
<evidence type="ECO:0000313" key="12">
    <source>
        <dbReference type="Proteomes" id="UP001597541"/>
    </source>
</evidence>
<dbReference type="InterPro" id="IPR001173">
    <property type="entry name" value="Glyco_trans_2-like"/>
</dbReference>
<evidence type="ECO:0000256" key="6">
    <source>
        <dbReference type="ARBA" id="ARBA00039022"/>
    </source>
</evidence>
<evidence type="ECO:0000256" key="4">
    <source>
        <dbReference type="ARBA" id="ARBA00022679"/>
    </source>
</evidence>
<evidence type="ECO:0000256" key="8">
    <source>
        <dbReference type="ARBA" id="ARBA00048689"/>
    </source>
</evidence>
<evidence type="ECO:0000256" key="2">
    <source>
        <dbReference type="ARBA" id="ARBA00006739"/>
    </source>
</evidence>
<comment type="similarity">
    <text evidence="2">Belongs to the glycosyltransferase 2 family.</text>
</comment>
<gene>
    <name evidence="11" type="ORF">ACFSUF_05625</name>
</gene>
<dbReference type="Pfam" id="PF00535">
    <property type="entry name" value="Glycos_transf_2"/>
    <property type="match status" value="1"/>
</dbReference>
<evidence type="ECO:0000256" key="9">
    <source>
        <dbReference type="ARBA" id="ARBA00048997"/>
    </source>
</evidence>
<reference evidence="12" key="1">
    <citation type="journal article" date="2019" name="Int. J. Syst. Evol. Microbiol.">
        <title>The Global Catalogue of Microorganisms (GCM) 10K type strain sequencing project: providing services to taxonomists for standard genome sequencing and annotation.</title>
        <authorList>
            <consortium name="The Broad Institute Genomics Platform"/>
            <consortium name="The Broad Institute Genome Sequencing Center for Infectious Disease"/>
            <person name="Wu L."/>
            <person name="Ma J."/>
        </authorList>
    </citation>
    <scope>NUCLEOTIDE SEQUENCE [LARGE SCALE GENOMIC DNA]</scope>
    <source>
        <strain evidence="12">KCTC 3950</strain>
    </source>
</reference>
<feature type="domain" description="Glycosyltransferase 2-like" evidence="10">
    <location>
        <begin position="6"/>
        <end position="131"/>
    </location>
</feature>
<comment type="catalytic activity">
    <reaction evidence="8">
        <text>(2R)-3-phosphoglycerate + UDP-alpha-D-glucose = (2R)-2-O-(alpha-D-glucopyranosyl)-3-phospho-glycerate + UDP + H(+)</text>
        <dbReference type="Rhea" id="RHEA:31319"/>
        <dbReference type="ChEBI" id="CHEBI:15378"/>
        <dbReference type="ChEBI" id="CHEBI:58223"/>
        <dbReference type="ChEBI" id="CHEBI:58272"/>
        <dbReference type="ChEBI" id="CHEBI:58885"/>
        <dbReference type="ChEBI" id="CHEBI:62600"/>
        <dbReference type="EC" id="2.4.1.266"/>
    </reaction>
    <physiologicalReaction direction="left-to-right" evidence="8">
        <dbReference type="Rhea" id="RHEA:31320"/>
    </physiologicalReaction>
</comment>
<dbReference type="InterPro" id="IPR050256">
    <property type="entry name" value="Glycosyltransferase_2"/>
</dbReference>
<evidence type="ECO:0000259" key="10">
    <source>
        <dbReference type="Pfam" id="PF00535"/>
    </source>
</evidence>
<keyword evidence="12" id="KW-1185">Reference proteome</keyword>
<dbReference type="EMBL" id="JBHUME010000005">
    <property type="protein sequence ID" value="MFD2611902.1"/>
    <property type="molecule type" value="Genomic_DNA"/>
</dbReference>
<protein>
    <recommendedName>
        <fullName evidence="7">Glucosyl-3-phosphoglycerate synthase</fullName>
        <ecNumber evidence="6">2.4.1.266</ecNumber>
    </recommendedName>
</protein>
<evidence type="ECO:0000313" key="11">
    <source>
        <dbReference type="EMBL" id="MFD2611902.1"/>
    </source>
</evidence>
<dbReference type="CDD" id="cd04179">
    <property type="entry name" value="DPM_DPG-synthase_like"/>
    <property type="match status" value="1"/>
</dbReference>
<dbReference type="Proteomes" id="UP001597541">
    <property type="component" value="Unassembled WGS sequence"/>
</dbReference>
<comment type="catalytic activity">
    <reaction evidence="9">
        <text>an NDP-alpha-D-glucose + (2R)-3-phosphoglycerate = (2R)-2-O-(alpha-D-glucopyranosyl)-3-phospho-glycerate + a ribonucleoside 5'-diphosphate + H(+)</text>
        <dbReference type="Rhea" id="RHEA:47244"/>
        <dbReference type="ChEBI" id="CHEBI:15378"/>
        <dbReference type="ChEBI" id="CHEBI:57930"/>
        <dbReference type="ChEBI" id="CHEBI:58272"/>
        <dbReference type="ChEBI" id="CHEBI:62600"/>
        <dbReference type="ChEBI" id="CHEBI:76533"/>
        <dbReference type="EC" id="2.4.1.266"/>
    </reaction>
    <physiologicalReaction direction="left-to-right" evidence="9">
        <dbReference type="Rhea" id="RHEA:47245"/>
    </physiologicalReaction>
</comment>
<dbReference type="SUPFAM" id="SSF53448">
    <property type="entry name" value="Nucleotide-diphospho-sugar transferases"/>
    <property type="match status" value="1"/>
</dbReference>
<keyword evidence="5" id="KW-0460">Magnesium</keyword>
<sequence length="238" mass="25608">MERTVSIIIPAWNEAGRIGNTLRELHAIRSGAEAGTPPLWDELLVVDDGSSDDTFSEALPWADRVLVSPVNLGKGAALELGAGHALGGILVFLDADLEASARHLPVLLAPVLSGDADMAVARLPAPKRRGGFGLVKGLARFGIRALSGYSAAAPLSGQRALRREVLSGAPKLARRFGIEVGLTIDAARAGYRIREVEVPFRHRETGRDFRGFCHRGRQFISVGRTLVHKWLFPSRTAP</sequence>
<organism evidence="11 12">
    <name type="scientific">Paenibacillus gansuensis</name>
    <dbReference type="NCBI Taxonomy" id="306542"/>
    <lineage>
        <taxon>Bacteria</taxon>
        <taxon>Bacillati</taxon>
        <taxon>Bacillota</taxon>
        <taxon>Bacilli</taxon>
        <taxon>Bacillales</taxon>
        <taxon>Paenibacillaceae</taxon>
        <taxon>Paenibacillus</taxon>
    </lineage>
</organism>
<proteinExistence type="inferred from homology"/>
<name>A0ABW5PC69_9BACL</name>
<evidence type="ECO:0000256" key="5">
    <source>
        <dbReference type="ARBA" id="ARBA00022842"/>
    </source>
</evidence>
<accession>A0ABW5PC69</accession>
<evidence type="ECO:0000256" key="3">
    <source>
        <dbReference type="ARBA" id="ARBA00022676"/>
    </source>
</evidence>
<dbReference type="InterPro" id="IPR029044">
    <property type="entry name" value="Nucleotide-diphossugar_trans"/>
</dbReference>
<keyword evidence="4" id="KW-0808">Transferase</keyword>
<evidence type="ECO:0000256" key="7">
    <source>
        <dbReference type="ARBA" id="ARBA00040894"/>
    </source>
</evidence>
<comment type="caution">
    <text evidence="11">The sequence shown here is derived from an EMBL/GenBank/DDBJ whole genome shotgun (WGS) entry which is preliminary data.</text>
</comment>
<dbReference type="RefSeq" id="WP_377600968.1">
    <property type="nucleotide sequence ID" value="NZ_JBHUME010000005.1"/>
</dbReference>
<evidence type="ECO:0000256" key="1">
    <source>
        <dbReference type="ARBA" id="ARBA00001946"/>
    </source>
</evidence>